<dbReference type="EMBL" id="JANFZH010000008">
    <property type="protein sequence ID" value="MCQ4839299.1"/>
    <property type="molecule type" value="Genomic_DNA"/>
</dbReference>
<dbReference type="InterPro" id="IPR050177">
    <property type="entry name" value="Lipid_A_modif_metabolic_enz"/>
</dbReference>
<keyword evidence="3" id="KW-1185">Reference proteome</keyword>
<dbReference type="PANTHER" id="PTHR43245:SF13">
    <property type="entry name" value="UDP-D-APIOSE_UDP-D-XYLOSE SYNTHASE 2"/>
    <property type="match status" value="1"/>
</dbReference>
<proteinExistence type="predicted"/>
<dbReference type="Pfam" id="PF01370">
    <property type="entry name" value="Epimerase"/>
    <property type="match status" value="1"/>
</dbReference>
<protein>
    <submittedName>
        <fullName evidence="2">NAD-dependent epimerase/dehydratase family protein</fullName>
    </submittedName>
</protein>
<dbReference type="Proteomes" id="UP001524473">
    <property type="component" value="Unassembled WGS sequence"/>
</dbReference>
<sequence length="288" mass="32118">MKQVLVLGGTRFFGIHLVKSLLEQGAGVTLATRGLTPDPFGSRVNRIRVDRTDPDAMKAALQGARYDVVFDDVAYCSNDVKNLLDSVSAERLVQVSSASVYPDRPDTPEEEFDPFQKELVWCDRTDFDYGEGKRQAECALFQADPGQNAVAVRFPYVIGPDDYTRRLLFYVEHIRKGLPMQVDNLDARLSFISSEEAGRFLCHLGSRRETGPFNAAAQGTVSLRKIFRFVEEHTGKSVLLSPGGEEGPYNGCESFSLRTDRAEAAGFSFSKLEDWLPGLLERYLQSTL</sequence>
<organism evidence="2 3">
    <name type="scientific">Neglectibacter timonensis</name>
    <dbReference type="NCBI Taxonomy" id="1776382"/>
    <lineage>
        <taxon>Bacteria</taxon>
        <taxon>Bacillati</taxon>
        <taxon>Bacillota</taxon>
        <taxon>Clostridia</taxon>
        <taxon>Eubacteriales</taxon>
        <taxon>Oscillospiraceae</taxon>
        <taxon>Neglectibacter</taxon>
    </lineage>
</organism>
<dbReference type="GeneID" id="90531033"/>
<feature type="domain" description="NAD-dependent epimerase/dehydratase" evidence="1">
    <location>
        <begin position="4"/>
        <end position="207"/>
    </location>
</feature>
<evidence type="ECO:0000259" key="1">
    <source>
        <dbReference type="Pfam" id="PF01370"/>
    </source>
</evidence>
<gene>
    <name evidence="2" type="ORF">NE695_05140</name>
</gene>
<dbReference type="InterPro" id="IPR001509">
    <property type="entry name" value="Epimerase_deHydtase"/>
</dbReference>
<comment type="caution">
    <text evidence="2">The sequence shown here is derived from an EMBL/GenBank/DDBJ whole genome shotgun (WGS) entry which is preliminary data.</text>
</comment>
<dbReference type="InterPro" id="IPR036291">
    <property type="entry name" value="NAD(P)-bd_dom_sf"/>
</dbReference>
<dbReference type="PANTHER" id="PTHR43245">
    <property type="entry name" value="BIFUNCTIONAL POLYMYXIN RESISTANCE PROTEIN ARNA"/>
    <property type="match status" value="1"/>
</dbReference>
<evidence type="ECO:0000313" key="2">
    <source>
        <dbReference type="EMBL" id="MCQ4839299.1"/>
    </source>
</evidence>
<dbReference type="RefSeq" id="WP_066860046.1">
    <property type="nucleotide sequence ID" value="NZ_CABKVV010000009.1"/>
</dbReference>
<name>A0ABT1RXB5_9FIRM</name>
<dbReference type="SUPFAM" id="SSF51735">
    <property type="entry name" value="NAD(P)-binding Rossmann-fold domains"/>
    <property type="match status" value="1"/>
</dbReference>
<dbReference type="Gene3D" id="3.40.50.720">
    <property type="entry name" value="NAD(P)-binding Rossmann-like Domain"/>
    <property type="match status" value="1"/>
</dbReference>
<reference evidence="2 3" key="1">
    <citation type="submission" date="2022-06" db="EMBL/GenBank/DDBJ databases">
        <title>Isolation of gut microbiota from human fecal samples.</title>
        <authorList>
            <person name="Pamer E.G."/>
            <person name="Barat B."/>
            <person name="Waligurski E."/>
            <person name="Medina S."/>
            <person name="Paddock L."/>
            <person name="Mostad J."/>
        </authorList>
    </citation>
    <scope>NUCLEOTIDE SEQUENCE [LARGE SCALE GENOMIC DNA]</scope>
    <source>
        <strain evidence="2 3">DFI.9.73</strain>
    </source>
</reference>
<accession>A0ABT1RXB5</accession>
<evidence type="ECO:0000313" key="3">
    <source>
        <dbReference type="Proteomes" id="UP001524473"/>
    </source>
</evidence>